<dbReference type="InterPro" id="IPR001623">
    <property type="entry name" value="DnaJ_domain"/>
</dbReference>
<dbReference type="InterPro" id="IPR036869">
    <property type="entry name" value="J_dom_sf"/>
</dbReference>
<dbReference type="Pfam" id="PF12339">
    <property type="entry name" value="DNAJ_related"/>
    <property type="match status" value="1"/>
</dbReference>
<dbReference type="AlphaFoldDB" id="A0A0U2WV78"/>
<dbReference type="EMBL" id="CP011034">
    <property type="protein sequence ID" value="ALS31513.1"/>
    <property type="molecule type" value="Genomic_DNA"/>
</dbReference>
<gene>
    <name evidence="3" type="ORF">PTRA_a0127</name>
</gene>
<dbReference type="InterPro" id="IPR021059">
    <property type="entry name" value="DnaJ-related_N"/>
</dbReference>
<sequence length="175" mass="20374">MVHTLAAELQQRKVISTLDAAPDRDLFKRNFLIMNALYQLQQQIMPKQQLLIGGLQIQLITTASNTLVKSTDPLRDYYLDWQNFETSSAEIDALLTQFWQRFTKHSKSAQIIDPDTHKQLLVKWQLSQQSTLKEVQKRWRQLALQCHPDKAVGNAEKFKQLKCEYEQLRASCSID</sequence>
<evidence type="ECO:0000259" key="2">
    <source>
        <dbReference type="PROSITE" id="PS50076"/>
    </source>
</evidence>
<protein>
    <recommendedName>
        <fullName evidence="2">J domain-containing protein</fullName>
    </recommendedName>
</protein>
<reference evidence="3 4" key="1">
    <citation type="submission" date="2015-03" db="EMBL/GenBank/DDBJ databases">
        <authorList>
            <person name="Murphy D."/>
        </authorList>
    </citation>
    <scope>NUCLEOTIDE SEQUENCE [LARGE SCALE GENOMIC DNA]</scope>
    <source>
        <strain evidence="3 4">KMM 520</strain>
    </source>
</reference>
<dbReference type="Gene3D" id="1.10.287.110">
    <property type="entry name" value="DnaJ domain"/>
    <property type="match status" value="1"/>
</dbReference>
<name>A0A0U2WV78_9GAMM</name>
<organism evidence="3">
    <name type="scientific">Pseudoalteromonas translucida KMM 520</name>
    <dbReference type="NCBI Taxonomy" id="1315283"/>
    <lineage>
        <taxon>Bacteria</taxon>
        <taxon>Pseudomonadati</taxon>
        <taxon>Pseudomonadota</taxon>
        <taxon>Gammaproteobacteria</taxon>
        <taxon>Alteromonadales</taxon>
        <taxon>Pseudoalteromonadaceae</taxon>
        <taxon>Pseudoalteromonas</taxon>
    </lineage>
</organism>
<accession>A0A0U2WV78</accession>
<dbReference type="CDD" id="cd06257">
    <property type="entry name" value="DnaJ"/>
    <property type="match status" value="1"/>
</dbReference>
<dbReference type="PATRIC" id="fig|1315283.4.peg.106"/>
<dbReference type="Proteomes" id="UP000065261">
    <property type="component" value="Chromosome I"/>
</dbReference>
<keyword evidence="1" id="KW-0143">Chaperone</keyword>
<dbReference type="Pfam" id="PF00226">
    <property type="entry name" value="DnaJ"/>
    <property type="match status" value="1"/>
</dbReference>
<evidence type="ECO:0000313" key="3">
    <source>
        <dbReference type="EMBL" id="ALS31513.1"/>
    </source>
</evidence>
<dbReference type="PROSITE" id="PS50076">
    <property type="entry name" value="DNAJ_2"/>
    <property type="match status" value="1"/>
</dbReference>
<evidence type="ECO:0000256" key="1">
    <source>
        <dbReference type="ARBA" id="ARBA00023186"/>
    </source>
</evidence>
<dbReference type="SUPFAM" id="SSF46565">
    <property type="entry name" value="Chaperone J-domain"/>
    <property type="match status" value="1"/>
</dbReference>
<proteinExistence type="predicted"/>
<dbReference type="KEGG" id="ptn:PTRA_a0127"/>
<feature type="domain" description="J" evidence="2">
    <location>
        <begin position="115"/>
        <end position="173"/>
    </location>
</feature>
<evidence type="ECO:0000313" key="4">
    <source>
        <dbReference type="Proteomes" id="UP000065261"/>
    </source>
</evidence>